<sequence length="276" mass="31272">MLIDTHCHLNFKTFKGMVKKTIQEAKKAGINKIIVPGTDLESSQKAVELASRYRKVYASVGIHPHHALETKKLLTSNLLSSLEKLSKNKKVVAIGECGLDYYHYQKTKYQKYKIDMGFKKIQKKIFSLQIDLALKLNLPLIIHNRESSLNLLEIVSKKNKDSGNRLKGVFHSFQGSSKLLAWALKNGFFIGINGIVTFSKNIESVCKKVSLNNLVLETDSPFLMPRPVKNQKKWPNTPENVKIIAQRIANIKGDSFLRIAQQTSKNAVQLFKLNHD</sequence>
<dbReference type="Pfam" id="PF01026">
    <property type="entry name" value="TatD_DNase"/>
    <property type="match status" value="1"/>
</dbReference>
<dbReference type="EMBL" id="PEZT01000012">
    <property type="protein sequence ID" value="PIS09288.1"/>
    <property type="molecule type" value="Genomic_DNA"/>
</dbReference>
<dbReference type="Proteomes" id="UP000230093">
    <property type="component" value="Unassembled WGS sequence"/>
</dbReference>
<feature type="binding site" evidence="3">
    <location>
        <position position="6"/>
    </location>
    <ligand>
        <name>a divalent metal cation</name>
        <dbReference type="ChEBI" id="CHEBI:60240"/>
        <label>1</label>
    </ligand>
</feature>
<feature type="binding site" evidence="3">
    <location>
        <position position="96"/>
    </location>
    <ligand>
        <name>a divalent metal cation</name>
        <dbReference type="ChEBI" id="CHEBI:60240"/>
        <label>1</label>
    </ligand>
</feature>
<dbReference type="GO" id="GO:0005829">
    <property type="term" value="C:cytosol"/>
    <property type="evidence" value="ECO:0007669"/>
    <property type="project" value="TreeGrafter"/>
</dbReference>
<evidence type="ECO:0000256" key="2">
    <source>
        <dbReference type="ARBA" id="ARBA00022801"/>
    </source>
</evidence>
<proteinExistence type="predicted"/>
<dbReference type="CDD" id="cd01310">
    <property type="entry name" value="TatD_DNAse"/>
    <property type="match status" value="1"/>
</dbReference>
<organism evidence="4 5">
    <name type="scientific">Candidatus Beckwithbacteria bacterium CG10_big_fil_rev_8_21_14_0_10_34_10</name>
    <dbReference type="NCBI Taxonomy" id="1974495"/>
    <lineage>
        <taxon>Bacteria</taxon>
        <taxon>Candidatus Beckwithiibacteriota</taxon>
    </lineage>
</organism>
<dbReference type="InterPro" id="IPR015991">
    <property type="entry name" value="TatD/YcfH-like"/>
</dbReference>
<feature type="binding site" evidence="3">
    <location>
        <position position="219"/>
    </location>
    <ligand>
        <name>a divalent metal cation</name>
        <dbReference type="ChEBI" id="CHEBI:60240"/>
        <label>1</label>
    </ligand>
</feature>
<dbReference type="GO" id="GO:0016788">
    <property type="term" value="F:hydrolase activity, acting on ester bonds"/>
    <property type="evidence" value="ECO:0007669"/>
    <property type="project" value="InterPro"/>
</dbReference>
<evidence type="ECO:0000313" key="4">
    <source>
        <dbReference type="EMBL" id="PIS09288.1"/>
    </source>
</evidence>
<evidence type="ECO:0000256" key="3">
    <source>
        <dbReference type="PIRSR" id="PIRSR005902-1"/>
    </source>
</evidence>
<protein>
    <submittedName>
        <fullName evidence="4">Hydrolase TatD</fullName>
    </submittedName>
</protein>
<feature type="binding site" evidence="3">
    <location>
        <position position="8"/>
    </location>
    <ligand>
        <name>a divalent metal cation</name>
        <dbReference type="ChEBI" id="CHEBI:60240"/>
        <label>1</label>
    </ligand>
</feature>
<comment type="caution">
    <text evidence="4">The sequence shown here is derived from an EMBL/GenBank/DDBJ whole genome shotgun (WGS) entry which is preliminary data.</text>
</comment>
<evidence type="ECO:0000313" key="5">
    <source>
        <dbReference type="Proteomes" id="UP000230093"/>
    </source>
</evidence>
<dbReference type="InterPro" id="IPR018228">
    <property type="entry name" value="DNase_TatD-rel_CS"/>
</dbReference>
<evidence type="ECO:0000256" key="1">
    <source>
        <dbReference type="ARBA" id="ARBA00022723"/>
    </source>
</evidence>
<dbReference type="NCBIfam" id="TIGR00010">
    <property type="entry name" value="YchF/TatD family DNA exonuclease"/>
    <property type="match status" value="1"/>
</dbReference>
<feature type="binding site" evidence="3">
    <location>
        <position position="143"/>
    </location>
    <ligand>
        <name>a divalent metal cation</name>
        <dbReference type="ChEBI" id="CHEBI:60240"/>
        <label>2</label>
    </ligand>
</feature>
<dbReference type="PANTHER" id="PTHR46124:SF2">
    <property type="entry name" value="D-AMINOACYL-TRNA DEACYLASE"/>
    <property type="match status" value="1"/>
</dbReference>
<dbReference type="FunFam" id="3.20.20.140:FF:000005">
    <property type="entry name" value="TatD family hydrolase"/>
    <property type="match status" value="1"/>
</dbReference>
<feature type="binding site" evidence="3">
    <location>
        <position position="171"/>
    </location>
    <ligand>
        <name>a divalent metal cation</name>
        <dbReference type="ChEBI" id="CHEBI:60240"/>
        <label>2</label>
    </ligand>
</feature>
<dbReference type="GO" id="GO:0046872">
    <property type="term" value="F:metal ion binding"/>
    <property type="evidence" value="ECO:0007669"/>
    <property type="project" value="UniProtKB-KW"/>
</dbReference>
<dbReference type="SUPFAM" id="SSF51556">
    <property type="entry name" value="Metallo-dependent hydrolases"/>
    <property type="match status" value="1"/>
</dbReference>
<dbReference type="PROSITE" id="PS01137">
    <property type="entry name" value="TATD_1"/>
    <property type="match status" value="1"/>
</dbReference>
<dbReference type="PIRSF" id="PIRSF005902">
    <property type="entry name" value="DNase_TatD"/>
    <property type="match status" value="1"/>
</dbReference>
<keyword evidence="1 3" id="KW-0479">Metal-binding</keyword>
<dbReference type="InterPro" id="IPR032466">
    <property type="entry name" value="Metal_Hydrolase"/>
</dbReference>
<keyword evidence="2 4" id="KW-0378">Hydrolase</keyword>
<dbReference type="AlphaFoldDB" id="A0A2H0WBI1"/>
<dbReference type="InterPro" id="IPR001130">
    <property type="entry name" value="TatD-like"/>
</dbReference>
<dbReference type="Gene3D" id="3.20.20.140">
    <property type="entry name" value="Metal-dependent hydrolases"/>
    <property type="match status" value="1"/>
</dbReference>
<reference evidence="5" key="1">
    <citation type="submission" date="2017-09" db="EMBL/GenBank/DDBJ databases">
        <title>Depth-based differentiation of microbial function through sediment-hosted aquifers and enrichment of novel symbionts in the deep terrestrial subsurface.</title>
        <authorList>
            <person name="Probst A.J."/>
            <person name="Ladd B."/>
            <person name="Jarett J.K."/>
            <person name="Geller-Mcgrath D.E."/>
            <person name="Sieber C.M.K."/>
            <person name="Emerson J.B."/>
            <person name="Anantharaman K."/>
            <person name="Thomas B.C."/>
            <person name="Malmstrom R."/>
            <person name="Stieglmeier M."/>
            <person name="Klingl A."/>
            <person name="Woyke T."/>
            <person name="Ryan C.M."/>
            <person name="Banfield J.F."/>
        </authorList>
    </citation>
    <scope>NUCLEOTIDE SEQUENCE [LARGE SCALE GENOMIC DNA]</scope>
</reference>
<name>A0A2H0WBI1_9BACT</name>
<dbReference type="GO" id="GO:0004536">
    <property type="term" value="F:DNA nuclease activity"/>
    <property type="evidence" value="ECO:0007669"/>
    <property type="project" value="InterPro"/>
</dbReference>
<gene>
    <name evidence="4" type="ORF">COT75_02165</name>
</gene>
<accession>A0A2H0WBI1</accession>
<dbReference type="PANTHER" id="PTHR46124">
    <property type="entry name" value="D-AMINOACYL-TRNA DEACYLASE"/>
    <property type="match status" value="1"/>
</dbReference>